<protein>
    <submittedName>
        <fullName evidence="2">Uncharacterized protein DUF4956</fullName>
    </submittedName>
</protein>
<proteinExistence type="predicted"/>
<keyword evidence="1" id="KW-1133">Transmembrane helix</keyword>
<dbReference type="Pfam" id="PF16316">
    <property type="entry name" value="DUF4956"/>
    <property type="match status" value="1"/>
</dbReference>
<sequence length="228" mass="25672">MFESIFNTTTQNASISIEIALLTLVISFVLGIIISIIYMKTCEKGSYSKNFAITLIIVPTVMAIIIFLIGTNIATAFSLAGVFSMIRFRSAPGDPKDIAYVLFTMAAGLACGLGVFSYAIMFTLLLCLFMLLLDKMHFGNKNMSNKLLKITIPEDMDYEGRFDEILQQYTSEYELRKIRTMDLGTLYELIYDITIEGNINQKEFIDALRCRNGNLNIALSMGVRFVEY</sequence>
<dbReference type="EMBL" id="SMGQ01000015">
    <property type="protein sequence ID" value="TCK90593.1"/>
    <property type="molecule type" value="Genomic_DNA"/>
</dbReference>
<keyword evidence="1" id="KW-0812">Transmembrane</keyword>
<gene>
    <name evidence="2" type="ORF">EDC19_2362</name>
</gene>
<keyword evidence="3" id="KW-1185">Reference proteome</keyword>
<accession>A0A4R1ML88</accession>
<dbReference type="AlphaFoldDB" id="A0A4R1ML88"/>
<name>A0A4R1ML88_9FIRM</name>
<dbReference type="InterPro" id="IPR032531">
    <property type="entry name" value="DUF4956"/>
</dbReference>
<evidence type="ECO:0000256" key="1">
    <source>
        <dbReference type="SAM" id="Phobius"/>
    </source>
</evidence>
<dbReference type="Proteomes" id="UP000294545">
    <property type="component" value="Unassembled WGS sequence"/>
</dbReference>
<dbReference type="OrthoDB" id="9803265at2"/>
<dbReference type="RefSeq" id="WP_132283038.1">
    <property type="nucleotide sequence ID" value="NZ_SMGQ01000015.1"/>
</dbReference>
<feature type="transmembrane region" description="Helical" evidence="1">
    <location>
        <begin position="20"/>
        <end position="39"/>
    </location>
</feature>
<evidence type="ECO:0000313" key="3">
    <source>
        <dbReference type="Proteomes" id="UP000294545"/>
    </source>
</evidence>
<organism evidence="2 3">
    <name type="scientific">Natranaerovirga hydrolytica</name>
    <dbReference type="NCBI Taxonomy" id="680378"/>
    <lineage>
        <taxon>Bacteria</taxon>
        <taxon>Bacillati</taxon>
        <taxon>Bacillota</taxon>
        <taxon>Clostridia</taxon>
        <taxon>Lachnospirales</taxon>
        <taxon>Natranaerovirgaceae</taxon>
        <taxon>Natranaerovirga</taxon>
    </lineage>
</organism>
<feature type="transmembrane region" description="Helical" evidence="1">
    <location>
        <begin position="51"/>
        <end position="80"/>
    </location>
</feature>
<reference evidence="2 3" key="1">
    <citation type="submission" date="2019-03" db="EMBL/GenBank/DDBJ databases">
        <title>Genomic Encyclopedia of Type Strains, Phase IV (KMG-IV): sequencing the most valuable type-strain genomes for metagenomic binning, comparative biology and taxonomic classification.</title>
        <authorList>
            <person name="Goeker M."/>
        </authorList>
    </citation>
    <scope>NUCLEOTIDE SEQUENCE [LARGE SCALE GENOMIC DNA]</scope>
    <source>
        <strain evidence="2 3">DSM 24176</strain>
    </source>
</reference>
<comment type="caution">
    <text evidence="2">The sequence shown here is derived from an EMBL/GenBank/DDBJ whole genome shotgun (WGS) entry which is preliminary data.</text>
</comment>
<keyword evidence="1" id="KW-0472">Membrane</keyword>
<feature type="transmembrane region" description="Helical" evidence="1">
    <location>
        <begin position="100"/>
        <end position="133"/>
    </location>
</feature>
<evidence type="ECO:0000313" key="2">
    <source>
        <dbReference type="EMBL" id="TCK90593.1"/>
    </source>
</evidence>